<gene>
    <name evidence="2" type="ORF">Q0812_09475</name>
</gene>
<feature type="domain" description="Thioesterase" evidence="1">
    <location>
        <begin position="49"/>
        <end position="117"/>
    </location>
</feature>
<evidence type="ECO:0000313" key="2">
    <source>
        <dbReference type="EMBL" id="MDO1559656.1"/>
    </source>
</evidence>
<dbReference type="InterPro" id="IPR029069">
    <property type="entry name" value="HotDog_dom_sf"/>
</dbReference>
<dbReference type="Gene3D" id="3.10.129.10">
    <property type="entry name" value="Hotdog Thioesterase"/>
    <property type="match status" value="1"/>
</dbReference>
<name>A0ABT8SMD6_9CAUL</name>
<dbReference type="EMBL" id="JAUKTR010000003">
    <property type="protein sequence ID" value="MDO1559656.1"/>
    <property type="molecule type" value="Genomic_DNA"/>
</dbReference>
<accession>A0ABT8SMD6</accession>
<dbReference type="PANTHER" id="PTHR43240:SF3">
    <property type="entry name" value="THIOESTERASE DOMAIN-CONTAINING PROTEIN"/>
    <property type="match status" value="1"/>
</dbReference>
<evidence type="ECO:0000259" key="1">
    <source>
        <dbReference type="Pfam" id="PF03061"/>
    </source>
</evidence>
<evidence type="ECO:0000313" key="3">
    <source>
        <dbReference type="Proteomes" id="UP001169063"/>
    </source>
</evidence>
<organism evidence="2 3">
    <name type="scientific">Peiella sedimenti</name>
    <dbReference type="NCBI Taxonomy" id="3061083"/>
    <lineage>
        <taxon>Bacteria</taxon>
        <taxon>Pseudomonadati</taxon>
        <taxon>Pseudomonadota</taxon>
        <taxon>Alphaproteobacteria</taxon>
        <taxon>Caulobacterales</taxon>
        <taxon>Caulobacteraceae</taxon>
        <taxon>Peiella</taxon>
    </lineage>
</organism>
<sequence>MSDRTLDAFVDQTPYARFLGVTFTEDEQGVLGRLPVAPHLIGNPMIPALHGGAVSAFLELTATAQLWRAGAGSPRPINLTVAYLRAGRGGREVLARAHVKRSGRRIANVQVEAWQDSASRPIALLHAHFMVD</sequence>
<reference evidence="2" key="1">
    <citation type="submission" date="2023-07" db="EMBL/GenBank/DDBJ databases">
        <title>Brevundimonas soil sp. nov., isolated from the soil of chemical plant.</title>
        <authorList>
            <person name="Wu N."/>
        </authorList>
    </citation>
    <scope>NUCLEOTIDE SEQUENCE</scope>
    <source>
        <strain evidence="2">XZ-24</strain>
    </source>
</reference>
<comment type="caution">
    <text evidence="2">The sequence shown here is derived from an EMBL/GenBank/DDBJ whole genome shotgun (WGS) entry which is preliminary data.</text>
</comment>
<keyword evidence="3" id="KW-1185">Reference proteome</keyword>
<dbReference type="Proteomes" id="UP001169063">
    <property type="component" value="Unassembled WGS sequence"/>
</dbReference>
<dbReference type="EC" id="3.1.2.-" evidence="2"/>
<dbReference type="GO" id="GO:0016787">
    <property type="term" value="F:hydrolase activity"/>
    <property type="evidence" value="ECO:0007669"/>
    <property type="project" value="UniProtKB-KW"/>
</dbReference>
<protein>
    <submittedName>
        <fullName evidence="2">PaaI family thioesterase</fullName>
        <ecNumber evidence="2">3.1.2.-</ecNumber>
    </submittedName>
</protein>
<dbReference type="PANTHER" id="PTHR43240">
    <property type="entry name" value="1,4-DIHYDROXY-2-NAPHTHOYL-COA THIOESTERASE 1"/>
    <property type="match status" value="1"/>
</dbReference>
<dbReference type="InterPro" id="IPR006683">
    <property type="entry name" value="Thioestr_dom"/>
</dbReference>
<dbReference type="SUPFAM" id="SSF54637">
    <property type="entry name" value="Thioesterase/thiol ester dehydrase-isomerase"/>
    <property type="match status" value="1"/>
</dbReference>
<dbReference type="CDD" id="cd03443">
    <property type="entry name" value="PaaI_thioesterase"/>
    <property type="match status" value="1"/>
</dbReference>
<proteinExistence type="predicted"/>
<dbReference type="RefSeq" id="WP_302110078.1">
    <property type="nucleotide sequence ID" value="NZ_JAUKTR010000003.1"/>
</dbReference>
<keyword evidence="2" id="KW-0378">Hydrolase</keyword>
<dbReference type="Pfam" id="PF03061">
    <property type="entry name" value="4HBT"/>
    <property type="match status" value="1"/>
</dbReference>